<evidence type="ECO:0000259" key="1">
    <source>
        <dbReference type="PROSITE" id="PS51671"/>
    </source>
</evidence>
<dbReference type="InterPro" id="IPR045739">
    <property type="entry name" value="ACT_dom_pair"/>
</dbReference>
<gene>
    <name evidence="2" type="ORF">TST_0508</name>
</gene>
<protein>
    <submittedName>
        <fullName evidence="2">ACT domain protein</fullName>
    </submittedName>
</protein>
<dbReference type="PATRIC" id="fig|1298851.3.peg.527"/>
<proteinExistence type="predicted"/>
<dbReference type="EMBL" id="AP013035">
    <property type="protein sequence ID" value="BAT71315.1"/>
    <property type="molecule type" value="Genomic_DNA"/>
</dbReference>
<dbReference type="OrthoDB" id="9790662at2"/>
<dbReference type="STRING" id="1298851.TST_0508"/>
<reference evidence="3" key="1">
    <citation type="journal article" date="2018" name="Science">
        <title>A primordial and reversible TCA cycle in a facultatively chemolithoautotrophic thermophile.</title>
        <authorList>
            <person name="Nunoura T."/>
            <person name="Chikaraishi Y."/>
            <person name="Izaki R."/>
            <person name="Suwa T."/>
            <person name="Sato T."/>
            <person name="Harada T."/>
            <person name="Mori K."/>
            <person name="Kato Y."/>
            <person name="Miyazaki M."/>
            <person name="Shimamura S."/>
            <person name="Yanagawa K."/>
            <person name="Shuto A."/>
            <person name="Ohkouchi N."/>
            <person name="Fujita N."/>
            <person name="Takaki Y."/>
            <person name="Atomi H."/>
            <person name="Takai K."/>
        </authorList>
    </citation>
    <scope>NUCLEOTIDE SEQUENCE [LARGE SCALE GENOMIC DNA]</scope>
    <source>
        <strain evidence="3">DSM 17441 / JCM 13301 / NBRC 103674 / ABI70S6</strain>
    </source>
</reference>
<dbReference type="Gene3D" id="3.30.2130.10">
    <property type="entry name" value="VC0802-like"/>
    <property type="match status" value="1"/>
</dbReference>
<dbReference type="PROSITE" id="PS51671">
    <property type="entry name" value="ACT"/>
    <property type="match status" value="1"/>
</dbReference>
<keyword evidence="3" id="KW-1185">Reference proteome</keyword>
<dbReference type="Pfam" id="PF19571">
    <property type="entry name" value="ACT_8"/>
    <property type="match status" value="1"/>
</dbReference>
<dbReference type="InterPro" id="IPR002912">
    <property type="entry name" value="ACT_dom"/>
</dbReference>
<dbReference type="KEGG" id="ttk:TST_0508"/>
<dbReference type="PANTHER" id="PTHR40099:SF1">
    <property type="entry name" value="ACETOLACTATE SYNTHASE, SMALL SUBUNIT"/>
    <property type="match status" value="1"/>
</dbReference>
<dbReference type="AlphaFoldDB" id="A0A0S3QSJ6"/>
<name>A0A0S3QSJ6_THET7</name>
<dbReference type="CDD" id="cd04882">
    <property type="entry name" value="ACT_Bt0572_2"/>
    <property type="match status" value="1"/>
</dbReference>
<sequence length="143" mass="15709">MKVEQISVFLENKAGRLAEVAEILGKNGINIRALSLADTTDFGILRLIVNDRQKTKEVLKNAGFTVGITEVVAVEVEDEPGGLAKILTPLAQNGINVEYMYAFVEKSRNKAVLIFKFENIDKAIEVLKANKVTVLSGEQVYSL</sequence>
<dbReference type="SUPFAM" id="SSF55021">
    <property type="entry name" value="ACT-like"/>
    <property type="match status" value="2"/>
</dbReference>
<dbReference type="InterPro" id="IPR045865">
    <property type="entry name" value="ACT-like_dom_sf"/>
</dbReference>
<feature type="domain" description="ACT" evidence="1">
    <location>
        <begin position="71"/>
        <end position="142"/>
    </location>
</feature>
<dbReference type="PANTHER" id="PTHR40099">
    <property type="entry name" value="ACETOLACTATE SYNTHASE, SMALL SUBUNIT"/>
    <property type="match status" value="1"/>
</dbReference>
<dbReference type="RefSeq" id="WP_068549237.1">
    <property type="nucleotide sequence ID" value="NZ_AP013035.1"/>
</dbReference>
<evidence type="ECO:0000313" key="2">
    <source>
        <dbReference type="EMBL" id="BAT71315.1"/>
    </source>
</evidence>
<dbReference type="CDD" id="cd04908">
    <property type="entry name" value="ACT_Bt0572_1"/>
    <property type="match status" value="1"/>
</dbReference>
<organism evidence="2 3">
    <name type="scientific">Thermosulfidibacter takaii (strain DSM 17441 / JCM 13301 / NBRC 103674 / ABI70S6)</name>
    <dbReference type="NCBI Taxonomy" id="1298851"/>
    <lineage>
        <taxon>Bacteria</taxon>
        <taxon>Pseudomonadati</taxon>
        <taxon>Thermosulfidibacterota</taxon>
        <taxon>Thermosulfidibacteria</taxon>
        <taxon>Thermosulfidibacterales</taxon>
        <taxon>Thermosulfidibacteraceae</taxon>
    </lineage>
</organism>
<evidence type="ECO:0000313" key="3">
    <source>
        <dbReference type="Proteomes" id="UP000063234"/>
    </source>
</evidence>
<dbReference type="Proteomes" id="UP000063234">
    <property type="component" value="Chromosome"/>
</dbReference>
<accession>A0A0S3QSJ6</accession>